<dbReference type="RefSeq" id="WP_111480470.1">
    <property type="nucleotide sequence ID" value="NZ_QHKM01000012.1"/>
</dbReference>
<evidence type="ECO:0000313" key="2">
    <source>
        <dbReference type="EMBL" id="RAK62673.1"/>
    </source>
</evidence>
<gene>
    <name evidence="2" type="ORF">DLM85_22660</name>
</gene>
<sequence>MKTRIQTAPRLVLLAAGLSFGASLPAPAQTSSRPQPVCIDQVGPFTYLVRVSNPTRLQGEVQLVKMSNNKVLYQQYSRGTVFGNRLNVQELADGQYAFLVKVGKQTYNYTLDIHSSRDRVARLGSVSTTALAAAD</sequence>
<evidence type="ECO:0000313" key="3">
    <source>
        <dbReference type="Proteomes" id="UP000248553"/>
    </source>
</evidence>
<accession>A0A328B6D1</accession>
<dbReference type="AlphaFoldDB" id="A0A328B6D1"/>
<proteinExistence type="predicted"/>
<evidence type="ECO:0008006" key="4">
    <source>
        <dbReference type="Google" id="ProtNLM"/>
    </source>
</evidence>
<name>A0A328B6D1_9BACT</name>
<protein>
    <recommendedName>
        <fullName evidence="4">Secretion system C-terminal sorting domain-containing protein</fullName>
    </recommendedName>
</protein>
<evidence type="ECO:0000256" key="1">
    <source>
        <dbReference type="SAM" id="SignalP"/>
    </source>
</evidence>
<dbReference type="EMBL" id="QHKM01000012">
    <property type="protein sequence ID" value="RAK62673.1"/>
    <property type="molecule type" value="Genomic_DNA"/>
</dbReference>
<organism evidence="2 3">
    <name type="scientific">Hymenobacter edaphi</name>
    <dbReference type="NCBI Taxonomy" id="2211146"/>
    <lineage>
        <taxon>Bacteria</taxon>
        <taxon>Pseudomonadati</taxon>
        <taxon>Bacteroidota</taxon>
        <taxon>Cytophagia</taxon>
        <taxon>Cytophagales</taxon>
        <taxon>Hymenobacteraceae</taxon>
        <taxon>Hymenobacter</taxon>
    </lineage>
</organism>
<feature type="signal peptide" evidence="1">
    <location>
        <begin position="1"/>
        <end position="28"/>
    </location>
</feature>
<reference evidence="3" key="1">
    <citation type="submission" date="2018-05" db="EMBL/GenBank/DDBJ databases">
        <authorList>
            <person name="Nie L."/>
        </authorList>
    </citation>
    <scope>NUCLEOTIDE SEQUENCE [LARGE SCALE GENOMIC DNA]</scope>
    <source>
        <strain evidence="3">NL</strain>
    </source>
</reference>
<comment type="caution">
    <text evidence="2">The sequence shown here is derived from an EMBL/GenBank/DDBJ whole genome shotgun (WGS) entry which is preliminary data.</text>
</comment>
<dbReference type="OrthoDB" id="883498at2"/>
<dbReference type="Proteomes" id="UP000248553">
    <property type="component" value="Unassembled WGS sequence"/>
</dbReference>
<feature type="chain" id="PRO_5016367307" description="Secretion system C-terminal sorting domain-containing protein" evidence="1">
    <location>
        <begin position="29"/>
        <end position="135"/>
    </location>
</feature>
<keyword evidence="1" id="KW-0732">Signal</keyword>
<keyword evidence="3" id="KW-1185">Reference proteome</keyword>